<proteinExistence type="predicted"/>
<protein>
    <submittedName>
        <fullName evidence="1">Uncharacterized protein</fullName>
    </submittedName>
</protein>
<dbReference type="EMBL" id="CM010725">
    <property type="protein sequence ID" value="RZC84300.1"/>
    <property type="molecule type" value="Genomic_DNA"/>
</dbReference>
<accession>A0A4Y7LI27</accession>
<reference evidence="1 2" key="1">
    <citation type="journal article" date="2018" name="Science">
        <title>The opium poppy genome and morphinan production.</title>
        <authorList>
            <person name="Guo L."/>
            <person name="Winzer T."/>
            <person name="Yang X."/>
            <person name="Li Y."/>
            <person name="Ning Z."/>
            <person name="He Z."/>
            <person name="Teodor R."/>
            <person name="Lu Y."/>
            <person name="Bowser T.A."/>
            <person name="Graham I.A."/>
            <person name="Ye K."/>
        </authorList>
    </citation>
    <scope>NUCLEOTIDE SEQUENCE [LARGE SCALE GENOMIC DNA]</scope>
    <source>
        <strain evidence="2">cv. HN1</strain>
        <tissue evidence="1">Leaves</tissue>
    </source>
</reference>
<gene>
    <name evidence="1" type="ORF">C5167_047087</name>
</gene>
<evidence type="ECO:0000313" key="1">
    <source>
        <dbReference type="EMBL" id="RZC84300.1"/>
    </source>
</evidence>
<dbReference type="Gramene" id="RZC84300">
    <property type="protein sequence ID" value="RZC84300"/>
    <property type="gene ID" value="C5167_047087"/>
</dbReference>
<organism evidence="1 2">
    <name type="scientific">Papaver somniferum</name>
    <name type="common">Opium poppy</name>
    <dbReference type="NCBI Taxonomy" id="3469"/>
    <lineage>
        <taxon>Eukaryota</taxon>
        <taxon>Viridiplantae</taxon>
        <taxon>Streptophyta</taxon>
        <taxon>Embryophyta</taxon>
        <taxon>Tracheophyta</taxon>
        <taxon>Spermatophyta</taxon>
        <taxon>Magnoliopsida</taxon>
        <taxon>Ranunculales</taxon>
        <taxon>Papaveraceae</taxon>
        <taxon>Papaveroideae</taxon>
        <taxon>Papaver</taxon>
    </lineage>
</organism>
<name>A0A4Y7LI27_PAPSO</name>
<dbReference type="AlphaFoldDB" id="A0A4Y7LI27"/>
<sequence length="77" mass="9007">MKRSTSLTDIRRNKKWEGVASPYHLTFANQEEVAALQERQSEHVSKGKTKWRLSNKGNLSMLQVKRHMKHWGNSKES</sequence>
<dbReference type="Proteomes" id="UP000316621">
    <property type="component" value="Chromosome 11"/>
</dbReference>
<keyword evidence="2" id="KW-1185">Reference proteome</keyword>
<evidence type="ECO:0000313" key="2">
    <source>
        <dbReference type="Proteomes" id="UP000316621"/>
    </source>
</evidence>